<dbReference type="AlphaFoldDB" id="A0AAV6QBT6"/>
<gene>
    <name evidence="2" type="ORF">JOB18_046581</name>
</gene>
<name>A0AAV6QBT6_SOLSE</name>
<accession>A0AAV6QBT6</accession>
<sequence>MASAGATRPSITRPVSHSGSLPLVDASPGAQSPRNRTEPVSVLGSGNHVSAFKDARSHLGGCLHTHTHRLPGFRQTWEDNLVVFPLRHIIHSWKRRRNKKKKKKHPGRSGSGDDEEPRSGIEKAEENTGFITC</sequence>
<feature type="region of interest" description="Disordered" evidence="1">
    <location>
        <begin position="1"/>
        <end position="46"/>
    </location>
</feature>
<proteinExistence type="predicted"/>
<feature type="compositionally biased region" description="Basic and acidic residues" evidence="1">
    <location>
        <begin position="117"/>
        <end position="126"/>
    </location>
</feature>
<keyword evidence="3" id="KW-1185">Reference proteome</keyword>
<reference evidence="2 3" key="1">
    <citation type="journal article" date="2021" name="Sci. Rep.">
        <title>Chromosome anchoring in Senegalese sole (Solea senegalensis) reveals sex-associated markers and genome rearrangements in flatfish.</title>
        <authorList>
            <person name="Guerrero-Cozar I."/>
            <person name="Gomez-Garrido J."/>
            <person name="Berbel C."/>
            <person name="Martinez-Blanch J.F."/>
            <person name="Alioto T."/>
            <person name="Claros M.G."/>
            <person name="Gagnaire P.A."/>
            <person name="Manchado M."/>
        </authorList>
    </citation>
    <scope>NUCLEOTIDE SEQUENCE [LARGE SCALE GENOMIC DNA]</scope>
    <source>
        <strain evidence="2">Sse05_10M</strain>
    </source>
</reference>
<evidence type="ECO:0000313" key="2">
    <source>
        <dbReference type="EMBL" id="KAG7487104.1"/>
    </source>
</evidence>
<dbReference type="EMBL" id="JAGKHQ010000018">
    <property type="protein sequence ID" value="KAG7487104.1"/>
    <property type="molecule type" value="Genomic_DNA"/>
</dbReference>
<feature type="compositionally biased region" description="Basic residues" evidence="1">
    <location>
        <begin position="95"/>
        <end position="107"/>
    </location>
</feature>
<feature type="region of interest" description="Disordered" evidence="1">
    <location>
        <begin position="95"/>
        <end position="133"/>
    </location>
</feature>
<comment type="caution">
    <text evidence="2">The sequence shown here is derived from an EMBL/GenBank/DDBJ whole genome shotgun (WGS) entry which is preliminary data.</text>
</comment>
<feature type="compositionally biased region" description="Polar residues" evidence="1">
    <location>
        <begin position="9"/>
        <end position="19"/>
    </location>
</feature>
<dbReference type="Proteomes" id="UP000693946">
    <property type="component" value="Linkage Group LG6"/>
</dbReference>
<organism evidence="2 3">
    <name type="scientific">Solea senegalensis</name>
    <name type="common">Senegalese sole</name>
    <dbReference type="NCBI Taxonomy" id="28829"/>
    <lineage>
        <taxon>Eukaryota</taxon>
        <taxon>Metazoa</taxon>
        <taxon>Chordata</taxon>
        <taxon>Craniata</taxon>
        <taxon>Vertebrata</taxon>
        <taxon>Euteleostomi</taxon>
        <taxon>Actinopterygii</taxon>
        <taxon>Neopterygii</taxon>
        <taxon>Teleostei</taxon>
        <taxon>Neoteleostei</taxon>
        <taxon>Acanthomorphata</taxon>
        <taxon>Carangaria</taxon>
        <taxon>Pleuronectiformes</taxon>
        <taxon>Pleuronectoidei</taxon>
        <taxon>Soleidae</taxon>
        <taxon>Solea</taxon>
    </lineage>
</organism>
<protein>
    <submittedName>
        <fullName evidence="2">Uncharacterized protein</fullName>
    </submittedName>
</protein>
<evidence type="ECO:0000313" key="3">
    <source>
        <dbReference type="Proteomes" id="UP000693946"/>
    </source>
</evidence>
<evidence type="ECO:0000256" key="1">
    <source>
        <dbReference type="SAM" id="MobiDB-lite"/>
    </source>
</evidence>